<comment type="caution">
    <text evidence="2">The sequence shown here is derived from an EMBL/GenBank/DDBJ whole genome shotgun (WGS) entry which is preliminary data.</text>
</comment>
<feature type="transmembrane region" description="Helical" evidence="1">
    <location>
        <begin position="6"/>
        <end position="27"/>
    </location>
</feature>
<evidence type="ECO:0000313" key="3">
    <source>
        <dbReference type="Proteomes" id="UP001597062"/>
    </source>
</evidence>
<keyword evidence="1" id="KW-0812">Transmembrane</keyword>
<proteinExistence type="predicted"/>
<evidence type="ECO:0000313" key="2">
    <source>
        <dbReference type="EMBL" id="MFD0993008.1"/>
    </source>
</evidence>
<keyword evidence="1" id="KW-0472">Membrane</keyword>
<dbReference type="RefSeq" id="WP_386106852.1">
    <property type="nucleotide sequence ID" value="NZ_JBHTJR010000044.1"/>
</dbReference>
<keyword evidence="3" id="KW-1185">Reference proteome</keyword>
<dbReference type="EMBL" id="JBHTJR010000044">
    <property type="protein sequence ID" value="MFD0993008.1"/>
    <property type="molecule type" value="Genomic_DNA"/>
</dbReference>
<organism evidence="2 3">
    <name type="scientific">Tenacibaculum geojense</name>
    <dbReference type="NCBI Taxonomy" id="915352"/>
    <lineage>
        <taxon>Bacteria</taxon>
        <taxon>Pseudomonadati</taxon>
        <taxon>Bacteroidota</taxon>
        <taxon>Flavobacteriia</taxon>
        <taxon>Flavobacteriales</taxon>
        <taxon>Flavobacteriaceae</taxon>
        <taxon>Tenacibaculum</taxon>
    </lineage>
</organism>
<name>A0ABW3JR83_9FLAO</name>
<accession>A0ABW3JR83</accession>
<protein>
    <submittedName>
        <fullName evidence="2">Uncharacterized protein</fullName>
    </submittedName>
</protein>
<keyword evidence="1" id="KW-1133">Transmembrane helix</keyword>
<reference evidence="3" key="1">
    <citation type="journal article" date="2019" name="Int. J. Syst. Evol. Microbiol.">
        <title>The Global Catalogue of Microorganisms (GCM) 10K type strain sequencing project: providing services to taxonomists for standard genome sequencing and annotation.</title>
        <authorList>
            <consortium name="The Broad Institute Genomics Platform"/>
            <consortium name="The Broad Institute Genome Sequencing Center for Infectious Disease"/>
            <person name="Wu L."/>
            <person name="Ma J."/>
        </authorList>
    </citation>
    <scope>NUCLEOTIDE SEQUENCE [LARGE SCALE GENOMIC DNA]</scope>
    <source>
        <strain evidence="3">CCUG 60527</strain>
    </source>
</reference>
<dbReference type="Proteomes" id="UP001597062">
    <property type="component" value="Unassembled WGS sequence"/>
</dbReference>
<evidence type="ECO:0000256" key="1">
    <source>
        <dbReference type="SAM" id="Phobius"/>
    </source>
</evidence>
<sequence>MKWWRFLFFVCLFLLIVTNIGWFYIALDNAVTNSYTDVVLNEYQSDAQILKNMLNSFKTKNELLEFVNKHDIPHSSMQKGDHFIISFSSFDIFFNSNGDLSNEYKR</sequence>
<gene>
    <name evidence="2" type="ORF">ACFQ1U_07305</name>
</gene>